<sequence>MTSKTLGRAAILLVAIFSLSACGNTIRGAGADMANTVDATQSAAANVDAAATY</sequence>
<dbReference type="KEGG" id="abaw:D5400_09065"/>
<organism evidence="2 3">
    <name type="scientific">Georhizobium profundi</name>
    <dbReference type="NCBI Taxonomy" id="2341112"/>
    <lineage>
        <taxon>Bacteria</taxon>
        <taxon>Pseudomonadati</taxon>
        <taxon>Pseudomonadota</taxon>
        <taxon>Alphaproteobacteria</taxon>
        <taxon>Hyphomicrobiales</taxon>
        <taxon>Rhizobiaceae</taxon>
        <taxon>Georhizobium</taxon>
    </lineage>
</organism>
<name>A0A3S9B3E6_9HYPH</name>
<evidence type="ECO:0000313" key="3">
    <source>
        <dbReference type="Proteomes" id="UP000268192"/>
    </source>
</evidence>
<protein>
    <submittedName>
        <fullName evidence="2">Entericidin</fullName>
    </submittedName>
</protein>
<reference evidence="2 3" key="1">
    <citation type="submission" date="2018-09" db="EMBL/GenBank/DDBJ databases">
        <title>Marinorhizobium profundi gen. nov., sp. nov., isolated from a deep-sea sediment sample from the New Britain Trench and proposal of Marinorhizobiaceae fam. nov. in the order Rhizobiales of the class Alphaproteobacteria.</title>
        <authorList>
            <person name="Cao J."/>
        </authorList>
    </citation>
    <scope>NUCLEOTIDE SEQUENCE [LARGE SCALE GENOMIC DNA]</scope>
    <source>
        <strain evidence="2 3">WS11</strain>
    </source>
</reference>
<accession>A0A3S9B3E6</accession>
<dbReference type="OrthoDB" id="7916802at2"/>
<evidence type="ECO:0000256" key="1">
    <source>
        <dbReference type="SAM" id="SignalP"/>
    </source>
</evidence>
<keyword evidence="1" id="KW-0732">Signal</keyword>
<evidence type="ECO:0000313" key="2">
    <source>
        <dbReference type="EMBL" id="AZN71401.1"/>
    </source>
</evidence>
<dbReference type="PROSITE" id="PS51257">
    <property type="entry name" value="PROKAR_LIPOPROTEIN"/>
    <property type="match status" value="1"/>
</dbReference>
<feature type="chain" id="PRO_5019176973" evidence="1">
    <location>
        <begin position="24"/>
        <end position="53"/>
    </location>
</feature>
<dbReference type="Proteomes" id="UP000268192">
    <property type="component" value="Chromosome"/>
</dbReference>
<dbReference type="AlphaFoldDB" id="A0A3S9B3E6"/>
<dbReference type="EMBL" id="CP032509">
    <property type="protein sequence ID" value="AZN71401.1"/>
    <property type="molecule type" value="Genomic_DNA"/>
</dbReference>
<gene>
    <name evidence="2" type="ORF">D5400_09065</name>
</gene>
<keyword evidence="3" id="KW-1185">Reference proteome</keyword>
<feature type="signal peptide" evidence="1">
    <location>
        <begin position="1"/>
        <end position="23"/>
    </location>
</feature>
<proteinExistence type="predicted"/>
<dbReference type="RefSeq" id="WP_126009703.1">
    <property type="nucleotide sequence ID" value="NZ_CP032509.1"/>
</dbReference>